<evidence type="ECO:0000313" key="1">
    <source>
        <dbReference type="EMBL" id="VDN57813.1"/>
    </source>
</evidence>
<reference evidence="1 3" key="2">
    <citation type="submission" date="2018-11" db="EMBL/GenBank/DDBJ databases">
        <authorList>
            <consortium name="Pathogen Informatics"/>
        </authorList>
    </citation>
    <scope>NUCLEOTIDE SEQUENCE [LARGE SCALE GENOMIC DNA]</scope>
</reference>
<organism evidence="2 4">
    <name type="scientific">Dracunculus medinensis</name>
    <name type="common">Guinea worm</name>
    <dbReference type="NCBI Taxonomy" id="318479"/>
    <lineage>
        <taxon>Eukaryota</taxon>
        <taxon>Metazoa</taxon>
        <taxon>Ecdysozoa</taxon>
        <taxon>Nematoda</taxon>
        <taxon>Chromadorea</taxon>
        <taxon>Rhabditida</taxon>
        <taxon>Spirurina</taxon>
        <taxon>Dracunculoidea</taxon>
        <taxon>Dracunculidae</taxon>
        <taxon>Dracunculus</taxon>
    </lineage>
</organism>
<reference evidence="4" key="1">
    <citation type="submission" date="2017-02" db="UniProtKB">
        <authorList>
            <consortium name="WormBaseParasite"/>
        </authorList>
    </citation>
    <scope>IDENTIFICATION</scope>
</reference>
<dbReference type="EMBL" id="UYYG01001163">
    <property type="protein sequence ID" value="VDN57813.1"/>
    <property type="molecule type" value="Genomic_DNA"/>
</dbReference>
<proteinExistence type="predicted"/>
<sequence length="69" mass="7865">MVECYRLASWSNAVFISLDLEIMTNNIPLEGRIRLPNRINDCIHDCSFISSNIVNSHRGNDDSRDEIVA</sequence>
<evidence type="ECO:0000313" key="3">
    <source>
        <dbReference type="Proteomes" id="UP000274756"/>
    </source>
</evidence>
<dbReference type="OrthoDB" id="5567844at2759"/>
<dbReference type="Proteomes" id="UP000274756">
    <property type="component" value="Unassembled WGS sequence"/>
</dbReference>
<dbReference type="AlphaFoldDB" id="A0A0N4U9K9"/>
<evidence type="ECO:0000313" key="2">
    <source>
        <dbReference type="Proteomes" id="UP000038040"/>
    </source>
</evidence>
<accession>A0A0N4U9K9</accession>
<dbReference type="Proteomes" id="UP000038040">
    <property type="component" value="Unplaced"/>
</dbReference>
<dbReference type="WBParaSite" id="DME_0000378101-mRNA-1">
    <property type="protein sequence ID" value="DME_0000378101-mRNA-1"/>
    <property type="gene ID" value="DME_0000378101"/>
</dbReference>
<evidence type="ECO:0000313" key="4">
    <source>
        <dbReference type="WBParaSite" id="DME_0000378101-mRNA-1"/>
    </source>
</evidence>
<protein>
    <submittedName>
        <fullName evidence="4">Neur_chan_LBD domain-containing protein</fullName>
    </submittedName>
</protein>
<gene>
    <name evidence="1" type="ORF">DME_LOCUS7786</name>
</gene>
<keyword evidence="3" id="KW-1185">Reference proteome</keyword>
<name>A0A0N4U9K9_DRAME</name>